<dbReference type="InterPro" id="IPR051749">
    <property type="entry name" value="PINc/VapC_TA_RNase"/>
</dbReference>
<evidence type="ECO:0000313" key="8">
    <source>
        <dbReference type="EMBL" id="RNJ50651.1"/>
    </source>
</evidence>
<keyword evidence="3 6" id="KW-0479">Metal-binding</keyword>
<dbReference type="GO" id="GO:0016787">
    <property type="term" value="F:hydrolase activity"/>
    <property type="evidence" value="ECO:0007669"/>
    <property type="project" value="UniProtKB-KW"/>
</dbReference>
<sequence>MILVDSSVWIDYFRGVASPETDRLDELLDQELIAIGDLILTEVLQGFDRDRDFNRAQKFLTALTIIELGGKEIALRAAKNYRKLRGLGVTPRKTIDTIIATRCIEKGLPLLYSDRDFDPFVERLGLRSAMA</sequence>
<comment type="caution">
    <text evidence="8">The sequence shown here is derived from an EMBL/GenBank/DDBJ whole genome shotgun (WGS) entry which is preliminary data.</text>
</comment>
<name>A0A3M9XRL9_9HYPH</name>
<dbReference type="AlphaFoldDB" id="A0A3M9XRL9"/>
<feature type="binding site" evidence="6">
    <location>
        <position position="5"/>
    </location>
    <ligand>
        <name>Mg(2+)</name>
        <dbReference type="ChEBI" id="CHEBI:18420"/>
    </ligand>
</feature>
<keyword evidence="5 6" id="KW-0460">Magnesium</keyword>
<evidence type="ECO:0000256" key="3">
    <source>
        <dbReference type="ARBA" id="ARBA00022723"/>
    </source>
</evidence>
<accession>A0A3M9XRL9</accession>
<keyword evidence="1 6" id="KW-1277">Toxin-antitoxin system</keyword>
<dbReference type="GO" id="GO:0090729">
    <property type="term" value="F:toxin activity"/>
    <property type="evidence" value="ECO:0007669"/>
    <property type="project" value="UniProtKB-KW"/>
</dbReference>
<evidence type="ECO:0000256" key="5">
    <source>
        <dbReference type="ARBA" id="ARBA00022842"/>
    </source>
</evidence>
<feature type="binding site" evidence="6">
    <location>
        <position position="96"/>
    </location>
    <ligand>
        <name>Mg(2+)</name>
        <dbReference type="ChEBI" id="CHEBI:18420"/>
    </ligand>
</feature>
<dbReference type="HAMAP" id="MF_00265">
    <property type="entry name" value="VapC_Nob1"/>
    <property type="match status" value="1"/>
</dbReference>
<dbReference type="Gene3D" id="3.40.50.1010">
    <property type="entry name" value="5'-nuclease"/>
    <property type="match status" value="1"/>
</dbReference>
<evidence type="ECO:0000259" key="7">
    <source>
        <dbReference type="Pfam" id="PF01850"/>
    </source>
</evidence>
<dbReference type="InterPro" id="IPR002716">
    <property type="entry name" value="PIN_dom"/>
</dbReference>
<evidence type="ECO:0000313" key="9">
    <source>
        <dbReference type="Proteomes" id="UP000268623"/>
    </source>
</evidence>
<dbReference type="EC" id="3.1.-.-" evidence="6"/>
<dbReference type="GO" id="GO:0004540">
    <property type="term" value="F:RNA nuclease activity"/>
    <property type="evidence" value="ECO:0007669"/>
    <property type="project" value="InterPro"/>
</dbReference>
<reference evidence="8 9" key="1">
    <citation type="submission" date="2018-08" db="EMBL/GenBank/DDBJ databases">
        <title>Genome sequence of Methylocystis hirsuta CSC1, a methanotroph able to accumulate PHAs.</title>
        <authorList>
            <person name="Bordel S."/>
            <person name="Rodriguez E."/>
            <person name="Gancedo J."/>
            <person name="Munoz R."/>
        </authorList>
    </citation>
    <scope>NUCLEOTIDE SEQUENCE [LARGE SCALE GENOMIC DNA]</scope>
    <source>
        <strain evidence="8 9">CSC1</strain>
    </source>
</reference>
<evidence type="ECO:0000256" key="6">
    <source>
        <dbReference type="HAMAP-Rule" id="MF_00265"/>
    </source>
</evidence>
<comment type="cofactor">
    <cofactor evidence="6">
        <name>Mg(2+)</name>
        <dbReference type="ChEBI" id="CHEBI:18420"/>
    </cofactor>
</comment>
<dbReference type="SUPFAM" id="SSF88723">
    <property type="entry name" value="PIN domain-like"/>
    <property type="match status" value="1"/>
</dbReference>
<dbReference type="CDD" id="cd18760">
    <property type="entry name" value="PIN_MtVapC3-like"/>
    <property type="match status" value="1"/>
</dbReference>
<dbReference type="PANTHER" id="PTHR42740:SF1">
    <property type="entry name" value="RIBONUCLEASE VAPC3"/>
    <property type="match status" value="1"/>
</dbReference>
<comment type="similarity">
    <text evidence="6">Belongs to the PINc/VapC protein family.</text>
</comment>
<dbReference type="OrthoDB" id="9811788at2"/>
<dbReference type="PANTHER" id="PTHR42740">
    <property type="entry name" value="RIBONUCLEASE VAPC3"/>
    <property type="match status" value="1"/>
</dbReference>
<dbReference type="InterPro" id="IPR029060">
    <property type="entry name" value="PIN-like_dom_sf"/>
</dbReference>
<dbReference type="EMBL" id="QWDD01000001">
    <property type="protein sequence ID" value="RNJ50651.1"/>
    <property type="molecule type" value="Genomic_DNA"/>
</dbReference>
<dbReference type="GO" id="GO:0000287">
    <property type="term" value="F:magnesium ion binding"/>
    <property type="evidence" value="ECO:0007669"/>
    <property type="project" value="UniProtKB-UniRule"/>
</dbReference>
<evidence type="ECO:0000256" key="4">
    <source>
        <dbReference type="ARBA" id="ARBA00022801"/>
    </source>
</evidence>
<keyword evidence="6" id="KW-0800">Toxin</keyword>
<keyword evidence="2 6" id="KW-0540">Nuclease</keyword>
<evidence type="ECO:0000256" key="1">
    <source>
        <dbReference type="ARBA" id="ARBA00022649"/>
    </source>
</evidence>
<dbReference type="InterPro" id="IPR022907">
    <property type="entry name" value="VapC_family"/>
</dbReference>
<proteinExistence type="inferred from homology"/>
<dbReference type="RefSeq" id="WP_123176568.1">
    <property type="nucleotide sequence ID" value="NZ_QWDD01000001.1"/>
</dbReference>
<evidence type="ECO:0000256" key="2">
    <source>
        <dbReference type="ARBA" id="ARBA00022722"/>
    </source>
</evidence>
<keyword evidence="4 6" id="KW-0378">Hydrolase</keyword>
<comment type="function">
    <text evidence="6">Toxic component of a toxin-antitoxin (TA) system. An RNase.</text>
</comment>
<dbReference type="Pfam" id="PF01850">
    <property type="entry name" value="PIN"/>
    <property type="match status" value="1"/>
</dbReference>
<feature type="domain" description="PIN" evidence="7">
    <location>
        <begin position="2"/>
        <end position="118"/>
    </location>
</feature>
<protein>
    <recommendedName>
        <fullName evidence="6">Ribonuclease VapC</fullName>
        <shortName evidence="6">RNase VapC</shortName>
        <ecNumber evidence="6">3.1.-.-</ecNumber>
    </recommendedName>
    <alternativeName>
        <fullName evidence="6">Toxin VapC</fullName>
    </alternativeName>
</protein>
<organism evidence="8 9">
    <name type="scientific">Methylocystis hirsuta</name>
    <dbReference type="NCBI Taxonomy" id="369798"/>
    <lineage>
        <taxon>Bacteria</taxon>
        <taxon>Pseudomonadati</taxon>
        <taxon>Pseudomonadota</taxon>
        <taxon>Alphaproteobacteria</taxon>
        <taxon>Hyphomicrobiales</taxon>
        <taxon>Methylocystaceae</taxon>
        <taxon>Methylocystis</taxon>
    </lineage>
</organism>
<dbReference type="Proteomes" id="UP000268623">
    <property type="component" value="Unassembled WGS sequence"/>
</dbReference>
<keyword evidence="9" id="KW-1185">Reference proteome</keyword>
<gene>
    <name evidence="6" type="primary">vapC</name>
    <name evidence="8" type="ORF">D1O30_14735</name>
</gene>